<dbReference type="UniPathway" id="UPA00378"/>
<dbReference type="EMBL" id="ABJB011065144">
    <property type="status" value="NOT_ANNOTATED_CDS"/>
    <property type="molecule type" value="Genomic_DNA"/>
</dbReference>
<dbReference type="AlphaFoldDB" id="B7P159"/>
<dbReference type="VEuPathDB" id="VectorBase:ISCW001480"/>
<dbReference type="VEuPathDB" id="VectorBase:ISCI017658"/>
<dbReference type="GO" id="GO:0016757">
    <property type="term" value="F:glycosyltransferase activity"/>
    <property type="evidence" value="ECO:0007669"/>
    <property type="project" value="UniProtKB-KW"/>
</dbReference>
<evidence type="ECO:0000313" key="2">
    <source>
        <dbReference type="EMBL" id="EEC00331.1"/>
    </source>
</evidence>
<dbReference type="EMBL" id="DS615044">
    <property type="protein sequence ID" value="EEC00331.1"/>
    <property type="molecule type" value="Genomic_DNA"/>
</dbReference>
<keyword evidence="2" id="KW-0328">Glycosyltransferase</keyword>
<dbReference type="PANTHER" id="PTHR10830">
    <property type="entry name" value="DOLICHYL-DIPHOSPHOOLIGOSACCHARIDE--PROTEIN GLYCOSYLTRANSFERASE 48 KDA SUBUNIT"/>
    <property type="match status" value="1"/>
</dbReference>
<reference evidence="2 4" key="1">
    <citation type="submission" date="2008-03" db="EMBL/GenBank/DDBJ databases">
        <title>Annotation of Ixodes scapularis.</title>
        <authorList>
            <consortium name="Ixodes scapularis Genome Project Consortium"/>
            <person name="Caler E."/>
            <person name="Hannick L.I."/>
            <person name="Bidwell S."/>
            <person name="Joardar V."/>
            <person name="Thiagarajan M."/>
            <person name="Amedeo P."/>
            <person name="Galinsky K.J."/>
            <person name="Schobel S."/>
            <person name="Inman J."/>
            <person name="Hostetler J."/>
            <person name="Miller J."/>
            <person name="Hammond M."/>
            <person name="Megy K."/>
            <person name="Lawson D."/>
            <person name="Kodira C."/>
            <person name="Sutton G."/>
            <person name="Meyer J."/>
            <person name="Hill C.A."/>
            <person name="Birren B."/>
            <person name="Nene V."/>
            <person name="Collins F."/>
            <person name="Alarcon-Chaidez F."/>
            <person name="Wikel S."/>
            <person name="Strausberg R."/>
        </authorList>
    </citation>
    <scope>NUCLEOTIDE SEQUENCE [LARGE SCALE GENOMIC DNA]</scope>
    <source>
        <strain evidence="4">Wikel</strain>
        <strain evidence="2">Wikel colony</strain>
    </source>
</reference>
<keyword evidence="4" id="KW-1185">Reference proteome</keyword>
<evidence type="ECO:0000313" key="3">
    <source>
        <dbReference type="EnsemblMetazoa" id="ISCW001480-PA"/>
    </source>
</evidence>
<feature type="non-terminal residue" evidence="2">
    <location>
        <position position="182"/>
    </location>
</feature>
<dbReference type="InParanoid" id="B7P159"/>
<evidence type="ECO:0000313" key="4">
    <source>
        <dbReference type="Proteomes" id="UP000001555"/>
    </source>
</evidence>
<gene>
    <name evidence="2" type="ORF">IscW_ISCW001480</name>
</gene>
<dbReference type="PANTHER" id="PTHR10830:SF0">
    <property type="entry name" value="DOLICHYL-DIPHOSPHOOLIGOSACCHARIDE--PROTEIN GLYCOSYLTRANSFERASE 48 KDA SUBUNIT"/>
    <property type="match status" value="1"/>
</dbReference>
<dbReference type="OrthoDB" id="29105at2759"/>
<dbReference type="EnsemblMetazoa" id="ISCW001480-RA">
    <property type="protein sequence ID" value="ISCW001480-PA"/>
    <property type="gene ID" value="ISCW001480"/>
</dbReference>
<dbReference type="EMBL" id="ABJB010035650">
    <property type="status" value="NOT_ANNOTATED_CDS"/>
    <property type="molecule type" value="Genomic_DNA"/>
</dbReference>
<accession>B7P159</accession>
<dbReference type="InterPro" id="IPR055459">
    <property type="entry name" value="OST48_MD"/>
</dbReference>
<dbReference type="GO" id="GO:0018279">
    <property type="term" value="P:protein N-linked glycosylation via asparagine"/>
    <property type="evidence" value="ECO:0000318"/>
    <property type="project" value="GO_Central"/>
</dbReference>
<feature type="domain" description="OST48 middle" evidence="1">
    <location>
        <begin position="107"/>
        <end position="166"/>
    </location>
</feature>
<dbReference type="PaxDb" id="6945-B7P159"/>
<dbReference type="HOGENOM" id="CLU_1485591_0_0_1"/>
<dbReference type="STRING" id="6945.B7P159"/>
<dbReference type="VEuPathDB" id="VectorBase:ISCP_011159"/>
<name>B7P159_IXOSC</name>
<dbReference type="EMBL" id="ABJB010905289">
    <property type="status" value="NOT_ANNOTATED_CDS"/>
    <property type="molecule type" value="Genomic_DNA"/>
</dbReference>
<reference evidence="3" key="2">
    <citation type="submission" date="2020-05" db="UniProtKB">
        <authorList>
            <consortium name="EnsemblMetazoa"/>
        </authorList>
    </citation>
    <scope>IDENTIFICATION</scope>
    <source>
        <strain evidence="3">wikel</strain>
    </source>
</reference>
<proteinExistence type="predicted"/>
<evidence type="ECO:0000259" key="1">
    <source>
        <dbReference type="Pfam" id="PF23358"/>
    </source>
</evidence>
<dbReference type="InterPro" id="IPR005013">
    <property type="entry name" value="DDOST_48_kDa_subunit"/>
</dbReference>
<dbReference type="GO" id="GO:0008250">
    <property type="term" value="C:oligosaccharyltransferase complex"/>
    <property type="evidence" value="ECO:0000318"/>
    <property type="project" value="GO_Central"/>
</dbReference>
<dbReference type="EC" id="2.4.1.119" evidence="2"/>
<sequence>MVGHFHSETTRPIVGVCQKARSHHVADRKAHSVIVVIIFAVAVGHWEDVFCGIYGGLWLQGDGDHWFLFHWSRANSKNDDFIRPQRVDDPVEHAIRCFGARLARDPVYSIKVEILKDGQWVPFDADDLQLEFVPIEPFVCTKLVKKRRVHPSQFQVPDVYGVYQFKSGLQPCHLHAPLHYHS</sequence>
<dbReference type="Proteomes" id="UP000001555">
    <property type="component" value="Unassembled WGS sequence"/>
</dbReference>
<dbReference type="Pfam" id="PF23358">
    <property type="entry name" value="OST48_MD"/>
    <property type="match status" value="1"/>
</dbReference>
<keyword evidence="2" id="KW-0808">Transferase</keyword>
<protein>
    <submittedName>
        <fullName evidence="2">Dolichyl-diphosphooligosaccharide protein glycosyltransferase, putative</fullName>
        <ecNumber evidence="2">2.4.1.119</ecNumber>
    </submittedName>
</protein>
<organism>
    <name type="scientific">Ixodes scapularis</name>
    <name type="common">Black-legged tick</name>
    <name type="synonym">Deer tick</name>
    <dbReference type="NCBI Taxonomy" id="6945"/>
    <lineage>
        <taxon>Eukaryota</taxon>
        <taxon>Metazoa</taxon>
        <taxon>Ecdysozoa</taxon>
        <taxon>Arthropoda</taxon>
        <taxon>Chelicerata</taxon>
        <taxon>Arachnida</taxon>
        <taxon>Acari</taxon>
        <taxon>Parasitiformes</taxon>
        <taxon>Ixodida</taxon>
        <taxon>Ixodoidea</taxon>
        <taxon>Ixodidae</taxon>
        <taxon>Ixodinae</taxon>
        <taxon>Ixodes</taxon>
    </lineage>
</organism>